<name>A0A6J4K022_9BACT</name>
<sequence>MARCMYCNKRQFRGIFSGGYFIRNVLKINSPGLNTLN</sequence>
<gene>
    <name evidence="1" type="ORF">AVDCRST_MAG95-4091</name>
</gene>
<dbReference type="EMBL" id="CADCTJ010001286">
    <property type="protein sequence ID" value="CAA9292317.1"/>
    <property type="molecule type" value="Genomic_DNA"/>
</dbReference>
<organism evidence="1">
    <name type="scientific">uncultured Adhaeribacter sp</name>
    <dbReference type="NCBI Taxonomy" id="448109"/>
    <lineage>
        <taxon>Bacteria</taxon>
        <taxon>Pseudomonadati</taxon>
        <taxon>Bacteroidota</taxon>
        <taxon>Cytophagia</taxon>
        <taxon>Cytophagales</taxon>
        <taxon>Hymenobacteraceae</taxon>
        <taxon>Adhaeribacter</taxon>
        <taxon>environmental samples</taxon>
    </lineage>
</organism>
<protein>
    <submittedName>
        <fullName evidence="1">Uncharacterized protein</fullName>
    </submittedName>
</protein>
<reference evidence="1" key="1">
    <citation type="submission" date="2020-02" db="EMBL/GenBank/DDBJ databases">
        <authorList>
            <person name="Meier V. D."/>
        </authorList>
    </citation>
    <scope>NUCLEOTIDE SEQUENCE</scope>
    <source>
        <strain evidence="1">AVDCRST_MAG95</strain>
    </source>
</reference>
<accession>A0A6J4K022</accession>
<evidence type="ECO:0000313" key="1">
    <source>
        <dbReference type="EMBL" id="CAA9292317.1"/>
    </source>
</evidence>
<proteinExistence type="predicted"/>
<dbReference type="AlphaFoldDB" id="A0A6J4K022"/>